<dbReference type="OrthoDB" id="5950381at2759"/>
<keyword evidence="6" id="KW-0539">Nucleus</keyword>
<dbReference type="Pfam" id="PF22327">
    <property type="entry name" value="Nudt16-like"/>
    <property type="match status" value="1"/>
</dbReference>
<dbReference type="eggNOG" id="ENOG502S20E">
    <property type="taxonomic scope" value="Eukaryota"/>
</dbReference>
<evidence type="ECO:0000256" key="16">
    <source>
        <dbReference type="ARBA" id="ARBA00048945"/>
    </source>
</evidence>
<dbReference type="EnsemblMetazoa" id="XM_003382710.3">
    <property type="protein sequence ID" value="XP_003382758.1"/>
    <property type="gene ID" value="LOC100632565"/>
</dbReference>
<evidence type="ECO:0000256" key="10">
    <source>
        <dbReference type="ARBA" id="ARBA00041450"/>
    </source>
</evidence>
<dbReference type="GO" id="GO:1990003">
    <property type="term" value="F:IDP phosphatase activity"/>
    <property type="evidence" value="ECO:0007669"/>
    <property type="project" value="UniProtKB-EC"/>
</dbReference>
<evidence type="ECO:0000256" key="6">
    <source>
        <dbReference type="ARBA" id="ARBA00023242"/>
    </source>
</evidence>
<name>A0A1X7VWQ7_AMPQE</name>
<dbReference type="GO" id="GO:0005654">
    <property type="term" value="C:nucleoplasm"/>
    <property type="evidence" value="ECO:0007669"/>
    <property type="project" value="UniProtKB-SubCell"/>
</dbReference>
<dbReference type="InParanoid" id="A0A1X7VWQ7"/>
<gene>
    <name evidence="18" type="primary">100632565</name>
</gene>
<dbReference type="EnsemblMetazoa" id="Aqu2.1.43843_001">
    <property type="protein sequence ID" value="Aqu2.1.43843_001"/>
    <property type="gene ID" value="Aqu2.1.43843"/>
</dbReference>
<dbReference type="InterPro" id="IPR000086">
    <property type="entry name" value="NUDIX_hydrolase_dom"/>
</dbReference>
<evidence type="ECO:0000256" key="7">
    <source>
        <dbReference type="ARBA" id="ARBA00038173"/>
    </source>
</evidence>
<evidence type="ECO:0000256" key="1">
    <source>
        <dbReference type="ARBA" id="ARBA00001941"/>
    </source>
</evidence>
<protein>
    <recommendedName>
        <fullName evidence="9">U8 snoRNA-decapping enzyme</fullName>
        <ecNumber evidence="8">3.6.1.64</ecNumber>
    </recommendedName>
    <alternativeName>
        <fullName evidence="12">IDP phosphatase</fullName>
    </alternativeName>
    <alternativeName>
        <fullName evidence="10">Inosine diphosphate phosphatase</fullName>
    </alternativeName>
    <alternativeName>
        <fullName evidence="11">Nucleoside diphosphate-linked moiety X motif 16</fullName>
    </alternativeName>
    <alternativeName>
        <fullName evidence="13">m7GpppN-mRNA hydrolase</fullName>
    </alternativeName>
</protein>
<dbReference type="STRING" id="400682.A0A1X7VWQ7"/>
<dbReference type="GO" id="GO:1990174">
    <property type="term" value="F:phosphodiesterase decapping endonuclease activity"/>
    <property type="evidence" value="ECO:0007669"/>
    <property type="project" value="TreeGrafter"/>
</dbReference>
<dbReference type="PANTHER" id="PTHR31699:SF1">
    <property type="entry name" value="U8 SNORNA-DECAPPING ENZYME"/>
    <property type="match status" value="1"/>
</dbReference>
<comment type="catalytic activity">
    <reaction evidence="16">
        <text>dIDP + H2O = dIMP + phosphate + H(+)</text>
        <dbReference type="Rhea" id="RHEA:35211"/>
        <dbReference type="ChEBI" id="CHEBI:15377"/>
        <dbReference type="ChEBI" id="CHEBI:15378"/>
        <dbReference type="ChEBI" id="CHEBI:43474"/>
        <dbReference type="ChEBI" id="CHEBI:61194"/>
        <dbReference type="ChEBI" id="CHEBI:62286"/>
        <dbReference type="EC" id="3.6.1.64"/>
    </reaction>
    <physiologicalReaction direction="left-to-right" evidence="16">
        <dbReference type="Rhea" id="RHEA:35212"/>
    </physiologicalReaction>
</comment>
<dbReference type="GO" id="GO:0030515">
    <property type="term" value="F:snoRNA binding"/>
    <property type="evidence" value="ECO:0007669"/>
    <property type="project" value="TreeGrafter"/>
</dbReference>
<evidence type="ECO:0000256" key="11">
    <source>
        <dbReference type="ARBA" id="ARBA00041656"/>
    </source>
</evidence>
<evidence type="ECO:0000256" key="8">
    <source>
        <dbReference type="ARBA" id="ARBA00038899"/>
    </source>
</evidence>
<evidence type="ECO:0000256" key="13">
    <source>
        <dbReference type="ARBA" id="ARBA00043162"/>
    </source>
</evidence>
<proteinExistence type="inferred from homology"/>
<dbReference type="KEGG" id="aqu:100632565"/>
<comment type="catalytic activity">
    <reaction evidence="14">
        <text>a 5'-end (N(7)-methyl 5'-triphosphoguanosine)-ribonucleoside in mRNA + H2O = N(7)-methyl-GDP + a 5'-end phospho-ribonucleoside in mRNA + 2 H(+)</text>
        <dbReference type="Rhea" id="RHEA:67484"/>
        <dbReference type="Rhea" id="RHEA-COMP:15692"/>
        <dbReference type="Rhea" id="RHEA-COMP:17167"/>
        <dbReference type="ChEBI" id="CHEBI:15377"/>
        <dbReference type="ChEBI" id="CHEBI:15378"/>
        <dbReference type="ChEBI" id="CHEBI:63714"/>
        <dbReference type="ChEBI" id="CHEBI:138282"/>
        <dbReference type="ChEBI" id="CHEBI:156461"/>
        <dbReference type="EC" id="3.6.1.62"/>
    </reaction>
    <physiologicalReaction direction="left-to-right" evidence="14">
        <dbReference type="Rhea" id="RHEA:67485"/>
    </physiologicalReaction>
</comment>
<dbReference type="GO" id="GO:0006402">
    <property type="term" value="P:mRNA catabolic process"/>
    <property type="evidence" value="ECO:0007669"/>
    <property type="project" value="TreeGrafter"/>
</dbReference>
<dbReference type="PANTHER" id="PTHR31699">
    <property type="entry name" value="NUDIX T16 FAMILY MEMBER"/>
    <property type="match status" value="1"/>
</dbReference>
<reference evidence="19" key="1">
    <citation type="journal article" date="2010" name="Nature">
        <title>The Amphimedon queenslandica genome and the evolution of animal complexity.</title>
        <authorList>
            <person name="Srivastava M."/>
            <person name="Simakov O."/>
            <person name="Chapman J."/>
            <person name="Fahey B."/>
            <person name="Gauthier M.E."/>
            <person name="Mitros T."/>
            <person name="Richards G.S."/>
            <person name="Conaco C."/>
            <person name="Dacre M."/>
            <person name="Hellsten U."/>
            <person name="Larroux C."/>
            <person name="Putnam N.H."/>
            <person name="Stanke M."/>
            <person name="Adamska M."/>
            <person name="Darling A."/>
            <person name="Degnan S.M."/>
            <person name="Oakley T.H."/>
            <person name="Plachetzki D.C."/>
            <person name="Zhai Y."/>
            <person name="Adamski M."/>
            <person name="Calcino A."/>
            <person name="Cummins S.F."/>
            <person name="Goodstein D.M."/>
            <person name="Harris C."/>
            <person name="Jackson D.J."/>
            <person name="Leys S.P."/>
            <person name="Shu S."/>
            <person name="Woodcroft B.J."/>
            <person name="Vervoort M."/>
            <person name="Kosik K.S."/>
            <person name="Manning G."/>
            <person name="Degnan B.M."/>
            <person name="Rokhsar D.S."/>
        </authorList>
    </citation>
    <scope>NUCLEOTIDE SEQUENCE [LARGE SCALE GENOMIC DNA]</scope>
</reference>
<reference evidence="18" key="2">
    <citation type="submission" date="2017-05" db="UniProtKB">
        <authorList>
            <consortium name="EnsemblMetazoa"/>
        </authorList>
    </citation>
    <scope>IDENTIFICATION</scope>
</reference>
<dbReference type="GO" id="GO:0140933">
    <property type="term" value="F:5'-(N(7)-methylguanosine 5'-triphospho)-[mRNA] hydrolase activity"/>
    <property type="evidence" value="ECO:0007669"/>
    <property type="project" value="UniProtKB-EC"/>
</dbReference>
<dbReference type="GO" id="GO:0005730">
    <property type="term" value="C:nucleolus"/>
    <property type="evidence" value="ECO:0007669"/>
    <property type="project" value="UniProtKB-SubCell"/>
</dbReference>
<sequence>MEPYKLITKEEIAALPKDLKQCRHCAHAMIYAKLPEKLFGRYDKRYAILMQMRFDGTLGFSGGMVDEGETVEEACTRECSEELGVSPADLTITQDDHVTTHYSDKTHFCLHFFAKEVSLELFHEIEKKATSSKDWGDEVLGIVRCPLHTLPNGLGFPAFLRHSFIGNSKVQLLTSIRERGLLTEEEVQTALKTAGLVDCVVTNDNTDY</sequence>
<dbReference type="SUPFAM" id="SSF55811">
    <property type="entry name" value="Nudix"/>
    <property type="match status" value="1"/>
</dbReference>
<accession>A0A1X7VWQ7</accession>
<dbReference type="OMA" id="VVLMQMR"/>
<keyword evidence="5" id="KW-0546">Nucleotide metabolism</keyword>
<feature type="domain" description="Nudix hydrolase" evidence="17">
    <location>
        <begin position="21"/>
        <end position="169"/>
    </location>
</feature>
<organism evidence="18">
    <name type="scientific">Amphimedon queenslandica</name>
    <name type="common">Sponge</name>
    <dbReference type="NCBI Taxonomy" id="400682"/>
    <lineage>
        <taxon>Eukaryota</taxon>
        <taxon>Metazoa</taxon>
        <taxon>Porifera</taxon>
        <taxon>Demospongiae</taxon>
        <taxon>Heteroscleromorpha</taxon>
        <taxon>Haplosclerida</taxon>
        <taxon>Niphatidae</taxon>
        <taxon>Amphimedon</taxon>
    </lineage>
</organism>
<dbReference type="Proteomes" id="UP000007879">
    <property type="component" value="Unassembled WGS sequence"/>
</dbReference>
<dbReference type="InterPro" id="IPR015797">
    <property type="entry name" value="NUDIX_hydrolase-like_dom_sf"/>
</dbReference>
<dbReference type="InterPro" id="IPR054754">
    <property type="entry name" value="NudT16"/>
</dbReference>
<evidence type="ECO:0000256" key="9">
    <source>
        <dbReference type="ARBA" id="ARBA00039871"/>
    </source>
</evidence>
<dbReference type="PROSITE" id="PS51462">
    <property type="entry name" value="NUDIX"/>
    <property type="match status" value="1"/>
</dbReference>
<evidence type="ECO:0000256" key="3">
    <source>
        <dbReference type="ARBA" id="ARBA00004642"/>
    </source>
</evidence>
<dbReference type="GO" id="GO:0009117">
    <property type="term" value="P:nucleotide metabolic process"/>
    <property type="evidence" value="ECO:0007669"/>
    <property type="project" value="UniProtKB-KW"/>
</dbReference>
<dbReference type="GO" id="GO:0016077">
    <property type="term" value="P:sno(s)RNA catabolic process"/>
    <property type="evidence" value="ECO:0007669"/>
    <property type="project" value="TreeGrafter"/>
</dbReference>
<keyword evidence="4" id="KW-0694">RNA-binding</keyword>
<comment type="similarity">
    <text evidence="7">Belongs to the Nudix hydrolase family. NUDT16 subfamily.</text>
</comment>
<dbReference type="FunCoup" id="A0A1X7VWQ7">
    <property type="interactions" value="108"/>
</dbReference>
<comment type="cofactor">
    <cofactor evidence="1">
        <name>Co(2+)</name>
        <dbReference type="ChEBI" id="CHEBI:48828"/>
    </cofactor>
</comment>
<dbReference type="Gene3D" id="3.90.79.10">
    <property type="entry name" value="Nucleoside Triphosphate Pyrophosphohydrolase"/>
    <property type="match status" value="1"/>
</dbReference>
<evidence type="ECO:0000259" key="17">
    <source>
        <dbReference type="PROSITE" id="PS51462"/>
    </source>
</evidence>
<evidence type="ECO:0000256" key="12">
    <source>
        <dbReference type="ARBA" id="ARBA00042015"/>
    </source>
</evidence>
<evidence type="ECO:0000256" key="14">
    <source>
        <dbReference type="ARBA" id="ARBA00047661"/>
    </source>
</evidence>
<comment type="catalytic activity">
    <reaction evidence="15">
        <text>IDP + H2O = IMP + phosphate + H(+)</text>
        <dbReference type="Rhea" id="RHEA:35207"/>
        <dbReference type="ChEBI" id="CHEBI:15377"/>
        <dbReference type="ChEBI" id="CHEBI:15378"/>
        <dbReference type="ChEBI" id="CHEBI:43474"/>
        <dbReference type="ChEBI" id="CHEBI:58053"/>
        <dbReference type="ChEBI" id="CHEBI:58280"/>
        <dbReference type="EC" id="3.6.1.64"/>
    </reaction>
    <physiologicalReaction direction="left-to-right" evidence="15">
        <dbReference type="Rhea" id="RHEA:35208"/>
    </physiologicalReaction>
</comment>
<keyword evidence="19" id="KW-1185">Reference proteome</keyword>
<dbReference type="EC" id="3.6.1.64" evidence="8"/>
<evidence type="ECO:0000313" key="18">
    <source>
        <dbReference type="EnsemblMetazoa" id="Aqu2.1.43843_001"/>
    </source>
</evidence>
<dbReference type="AlphaFoldDB" id="A0A1X7VWQ7"/>
<evidence type="ECO:0000313" key="19">
    <source>
        <dbReference type="Proteomes" id="UP000007879"/>
    </source>
</evidence>
<comment type="subcellular location">
    <subcellularLocation>
        <location evidence="2">Nucleus</location>
        <location evidence="2">Nucleolus</location>
    </subcellularLocation>
    <subcellularLocation>
        <location evidence="3">Nucleus</location>
        <location evidence="3">Nucleoplasm</location>
    </subcellularLocation>
</comment>
<evidence type="ECO:0000256" key="15">
    <source>
        <dbReference type="ARBA" id="ARBA00047875"/>
    </source>
</evidence>
<evidence type="ECO:0000256" key="4">
    <source>
        <dbReference type="ARBA" id="ARBA00022884"/>
    </source>
</evidence>
<evidence type="ECO:0000256" key="5">
    <source>
        <dbReference type="ARBA" id="ARBA00023080"/>
    </source>
</evidence>
<evidence type="ECO:0000256" key="2">
    <source>
        <dbReference type="ARBA" id="ARBA00004604"/>
    </source>
</evidence>